<name>A0A7Y4P9R5_9CORY</name>
<dbReference type="PANTHER" id="PTHR34294">
    <property type="entry name" value="TRANSCRIPTIONAL REGULATOR-RELATED"/>
    <property type="match status" value="1"/>
</dbReference>
<dbReference type="OrthoDB" id="186585at2"/>
<evidence type="ECO:0000256" key="2">
    <source>
        <dbReference type="ARBA" id="ARBA00023015"/>
    </source>
</evidence>
<dbReference type="InterPro" id="IPR007324">
    <property type="entry name" value="Sugar-bd_dom_put"/>
</dbReference>
<dbReference type="InterPro" id="IPR037171">
    <property type="entry name" value="NagB/RpiA_transferase-like"/>
</dbReference>
<keyword evidence="3" id="KW-0238">DNA-binding</keyword>
<reference evidence="6 7" key="1">
    <citation type="journal article" date="2014" name="BMC Vet. Res.">
        <title>First report of Corynebacterium pseudotuberculosis from caseous lymphadenitis lesions in Black Alentejano pig (Sus scrofa domesticus).</title>
        <authorList>
            <person name="Oliveira M."/>
            <person name="Barroco C."/>
            <person name="Mottola C."/>
            <person name="Santos R."/>
            <person name="Lemsaddek A."/>
            <person name="Tavares L."/>
            <person name="Semedo-Lemsaddek T."/>
        </authorList>
    </citation>
    <scope>NUCLEOTIDE SEQUENCE [LARGE SCALE GENOMIC DNA]</scope>
    <source>
        <strain evidence="6 7">PO100/5</strain>
    </source>
</reference>
<evidence type="ECO:0000256" key="1">
    <source>
        <dbReference type="ARBA" id="ARBA00010466"/>
    </source>
</evidence>
<dbReference type="Gene3D" id="1.10.10.10">
    <property type="entry name" value="Winged helix-like DNA-binding domain superfamily/Winged helix DNA-binding domain"/>
    <property type="match status" value="1"/>
</dbReference>
<evidence type="ECO:0000256" key="3">
    <source>
        <dbReference type="ARBA" id="ARBA00023125"/>
    </source>
</evidence>
<dbReference type="Proteomes" id="UP000195652">
    <property type="component" value="Chromosome"/>
</dbReference>
<dbReference type="SUPFAM" id="SSF46689">
    <property type="entry name" value="Homeodomain-like"/>
    <property type="match status" value="1"/>
</dbReference>
<dbReference type="AlphaFoldDB" id="A0A7Y4P9R5"/>
<evidence type="ECO:0000313" key="7">
    <source>
        <dbReference type="Proteomes" id="UP000195652"/>
    </source>
</evidence>
<keyword evidence="2" id="KW-0805">Transcription regulation</keyword>
<dbReference type="GO" id="GO:0003677">
    <property type="term" value="F:DNA binding"/>
    <property type="evidence" value="ECO:0007669"/>
    <property type="project" value="UniProtKB-KW"/>
</dbReference>
<reference evidence="6 7" key="4">
    <citation type="journal article" date="2020" name="PLoS ONE">
        <title>Taxonomic classification of strain PO100/5 shows a broader geographic distribution and genetic markers of the recently described Corynebacterium silvaticum.</title>
        <authorList>
            <person name="Viana M.V.C."/>
            <person name="Profeta R."/>
            <person name="da Silva A.L."/>
            <person name="Hurtado R."/>
            <person name="Cerqueira J.C."/>
            <person name="Ribeiro B.F.S."/>
            <person name="Almeida M.O."/>
            <person name="Morais-Rodrigues F."/>
            <person name="Soares S.C."/>
            <person name="Oliveira M."/>
            <person name="Tavares L."/>
            <person name="Figueiredo H."/>
            <person name="Wattam A.R."/>
            <person name="Barh D."/>
            <person name="Ghosh P."/>
            <person name="Silva A."/>
            <person name="Azevedo V."/>
        </authorList>
    </citation>
    <scope>NUCLEOTIDE SEQUENCE [LARGE SCALE GENOMIC DNA]</scope>
    <source>
        <strain evidence="6 7">PO100/5</strain>
    </source>
</reference>
<dbReference type="InterPro" id="IPR036388">
    <property type="entry name" value="WH-like_DNA-bd_sf"/>
</dbReference>
<dbReference type="PANTHER" id="PTHR34294:SF1">
    <property type="entry name" value="TRANSCRIPTIONAL REGULATOR LSRR"/>
    <property type="match status" value="1"/>
</dbReference>
<evidence type="ECO:0000256" key="4">
    <source>
        <dbReference type="ARBA" id="ARBA00023163"/>
    </source>
</evidence>
<dbReference type="GO" id="GO:0030246">
    <property type="term" value="F:carbohydrate binding"/>
    <property type="evidence" value="ECO:0007669"/>
    <property type="project" value="InterPro"/>
</dbReference>
<dbReference type="Gene3D" id="3.40.50.1360">
    <property type="match status" value="1"/>
</dbReference>
<keyword evidence="7" id="KW-1185">Reference proteome</keyword>
<evidence type="ECO:0000259" key="5">
    <source>
        <dbReference type="Pfam" id="PF04198"/>
    </source>
</evidence>
<dbReference type="EMBL" id="CP021417">
    <property type="protein sequence ID" value="ARU45357.1"/>
    <property type="molecule type" value="Genomic_DNA"/>
</dbReference>
<protein>
    <submittedName>
        <fullName evidence="6">Sugar-binding transcriptional regulator</fullName>
    </submittedName>
</protein>
<feature type="domain" description="Sugar-binding" evidence="5">
    <location>
        <begin position="62"/>
        <end position="310"/>
    </location>
</feature>
<evidence type="ECO:0000313" key="6">
    <source>
        <dbReference type="EMBL" id="ARU45357.1"/>
    </source>
</evidence>
<dbReference type="SUPFAM" id="SSF100950">
    <property type="entry name" value="NagB/RpiA/CoA transferase-like"/>
    <property type="match status" value="1"/>
</dbReference>
<comment type="similarity">
    <text evidence="1">Belongs to the SorC transcriptional regulatory family.</text>
</comment>
<dbReference type="Pfam" id="PF04198">
    <property type="entry name" value="Sugar-bind"/>
    <property type="match status" value="1"/>
</dbReference>
<dbReference type="GeneID" id="75006916"/>
<dbReference type="RefSeq" id="WP_087453242.1">
    <property type="nucleotide sequence ID" value="NZ_CP021417.2"/>
</dbReference>
<proteinExistence type="inferred from homology"/>
<dbReference type="InterPro" id="IPR009057">
    <property type="entry name" value="Homeodomain-like_sf"/>
</dbReference>
<reference evidence="6 7" key="3">
    <citation type="journal article" date="2020" name="Int. J. Syst. Evol. Microbiol.">
        <title>Corynebacterium silvaticum sp. nov., a unique group of NTTB corynebacteria in wild boar and roe deer.</title>
        <authorList>
            <person name="Dangel A."/>
            <person name="Berger A."/>
            <person name="Rau J."/>
            <person name="Eisenberg T."/>
            <person name="Kampfer P."/>
            <person name="Margos G."/>
            <person name="Contzen M."/>
            <person name="Busse H.J."/>
            <person name="Konrad R."/>
            <person name="Peters M."/>
            <person name="Sting R."/>
            <person name="Sing A."/>
        </authorList>
    </citation>
    <scope>NUCLEOTIDE SEQUENCE [LARGE SCALE GENOMIC DNA]</scope>
    <source>
        <strain evidence="6 7">PO100/5</strain>
    </source>
</reference>
<dbReference type="KEGG" id="csil:CBE74_01255"/>
<sequence length="312" mass="33777">MIDARDAQAIDAAKLYYASGHGQAEVAQRLGISRPTVSKLLSYAREKGFVTITLSDPREQGDEIAQRLKEHFKLDDVRVVRPVSPDKEELLRELGNAGASLLEDLVCDGMSVGISWGNTLNNVSEHLRSLPRHDVSVVQLKGGHSLSERSTNDLSTLTRFARAFNAEMKLLPLPVILDSREAKDLVVRDRHISCMLSAGAHADVVVFTVGSVQRESLLLNLGYLSEGEIDRLLTHAVGDICSRFYTATGEVADPAIDARTVGISIEDLSTRPTRVLIAGGVDKAKAIRVALEMGTTTHLVTDFGAAQAVLGE</sequence>
<gene>
    <name evidence="6" type="ORF">CBE74_01255</name>
</gene>
<dbReference type="Pfam" id="PF13384">
    <property type="entry name" value="HTH_23"/>
    <property type="match status" value="1"/>
</dbReference>
<organism evidence="6 7">
    <name type="scientific">Corynebacterium silvaticum</name>
    <dbReference type="NCBI Taxonomy" id="2320431"/>
    <lineage>
        <taxon>Bacteria</taxon>
        <taxon>Bacillati</taxon>
        <taxon>Actinomycetota</taxon>
        <taxon>Actinomycetes</taxon>
        <taxon>Mycobacteriales</taxon>
        <taxon>Corynebacteriaceae</taxon>
        <taxon>Corynebacterium</taxon>
    </lineage>
</organism>
<dbReference type="InterPro" id="IPR051054">
    <property type="entry name" value="SorC_transcr_regulators"/>
</dbReference>
<accession>A0A7Y4P9R5</accession>
<reference evidence="6 7" key="2">
    <citation type="journal article" date="2020" name="Antonie Van Leeuwenhoek">
        <title>Phylogenomic characterisation of a novel corynebacterial species pathogenic to animals.</title>
        <authorList>
            <person name="Moller J."/>
            <person name="Musella L."/>
            <person name="Melnikov V."/>
            <person name="Geissdorfer W."/>
            <person name="Burkovski A."/>
            <person name="Sangal V."/>
        </authorList>
    </citation>
    <scope>NUCLEOTIDE SEQUENCE [LARGE SCALE GENOMIC DNA]</scope>
    <source>
        <strain evidence="6 7">PO100/5</strain>
    </source>
</reference>
<keyword evidence="4" id="KW-0804">Transcription</keyword>